<comment type="caution">
    <text evidence="1">The sequence shown here is derived from an EMBL/GenBank/DDBJ whole genome shotgun (WGS) entry which is preliminary data.</text>
</comment>
<name>A0ABS5Z8F4_9GAMM</name>
<evidence type="ECO:0000313" key="1">
    <source>
        <dbReference type="EMBL" id="MBU2710321.1"/>
    </source>
</evidence>
<dbReference type="EMBL" id="JAGSOY010000006">
    <property type="protein sequence ID" value="MBU2710321.1"/>
    <property type="molecule type" value="Genomic_DNA"/>
</dbReference>
<evidence type="ECO:0000313" key="2">
    <source>
        <dbReference type="Proteomes" id="UP000690515"/>
    </source>
</evidence>
<dbReference type="RefSeq" id="WP_215818483.1">
    <property type="nucleotide sequence ID" value="NZ_JAGSOY010000006.1"/>
</dbReference>
<dbReference type="Proteomes" id="UP000690515">
    <property type="component" value="Unassembled WGS sequence"/>
</dbReference>
<gene>
    <name evidence="1" type="ORF">KCG35_04570</name>
</gene>
<organism evidence="1 2">
    <name type="scientific">Zooshikella harenae</name>
    <dbReference type="NCBI Taxonomy" id="2827238"/>
    <lineage>
        <taxon>Bacteria</taxon>
        <taxon>Pseudomonadati</taxon>
        <taxon>Pseudomonadota</taxon>
        <taxon>Gammaproteobacteria</taxon>
        <taxon>Oceanospirillales</taxon>
        <taxon>Zooshikellaceae</taxon>
        <taxon>Zooshikella</taxon>
    </lineage>
</organism>
<keyword evidence="2" id="KW-1185">Reference proteome</keyword>
<proteinExistence type="predicted"/>
<accession>A0ABS5Z8F4</accession>
<reference evidence="1 2" key="1">
    <citation type="submission" date="2021-04" db="EMBL/GenBank/DDBJ databases">
        <authorList>
            <person name="Pira H."/>
            <person name="Risdian C."/>
            <person name="Wink J."/>
        </authorList>
    </citation>
    <scope>NUCLEOTIDE SEQUENCE [LARGE SCALE GENOMIC DNA]</scope>
    <source>
        <strain evidence="1 2">WH53</strain>
    </source>
</reference>
<sequence length="58" mass="6619">MPTRTKRASFADHIACHRFGKRSEKNTQNSTATLLKSKFTTKIDIENDSNANFVRGYN</sequence>
<protein>
    <submittedName>
        <fullName evidence="1">Uncharacterized protein</fullName>
    </submittedName>
</protein>